<dbReference type="InterPro" id="IPR053145">
    <property type="entry name" value="AB_hydrolase_Est10"/>
</dbReference>
<dbReference type="RefSeq" id="WP_144848657.1">
    <property type="nucleotide sequence ID" value="NZ_VMRJ01000003.1"/>
</dbReference>
<evidence type="ECO:0000313" key="4">
    <source>
        <dbReference type="Proteomes" id="UP000317624"/>
    </source>
</evidence>
<evidence type="ECO:0000256" key="1">
    <source>
        <dbReference type="SAM" id="SignalP"/>
    </source>
</evidence>
<dbReference type="PANTHER" id="PTHR43265">
    <property type="entry name" value="ESTERASE ESTD"/>
    <property type="match status" value="1"/>
</dbReference>
<accession>A0A558BVM3</accession>
<dbReference type="Proteomes" id="UP000317624">
    <property type="component" value="Unassembled WGS sequence"/>
</dbReference>
<dbReference type="AlphaFoldDB" id="A0A558BVM3"/>
<feature type="domain" description="Serine aminopeptidase S33" evidence="2">
    <location>
        <begin position="198"/>
        <end position="416"/>
    </location>
</feature>
<evidence type="ECO:0000259" key="2">
    <source>
        <dbReference type="Pfam" id="PF12146"/>
    </source>
</evidence>
<sequence length="465" mass="50312">MKVIKLYFYSCLALLLALGQSHEAVARPLDEKPLDGLWKGPLQMPGGKLEVIFRLVKLSNGEYFATLDVPLQKVSRLKVTVTMRADTVVLTSTEANATYVGRLATDGSQLQGSWLQPGFKVPMVLSHSEVQAATAVATPRLTPPYREEEVRFSNTDAKLQLAGTLTVPAGAGPFPAVVLLSDAGPHDRNGTAGDFAPLSRLADYLTRRGIAVLRFDDRGVGQSTGDIQPTIEELASDAQAGLSYMRTRPEVKLSNLGLIGHGEGGNVALLTATMPEPPTFVVGLAPYALPGSVILAQQQEIALRSLHADQAQITESINRQQEMFKIIRQTKDNGQAQAILANMMQQSNANLDPAAAKASAADMVSARYRHFLSFNPLESLPQIACPVLLLYGTADDMLNVETNAAMLTRALRNNKGVTTHKFTGVNHLFQPDRTQWPLLNGEPKPNFSPAASDAVRAWITEQVVK</sequence>
<gene>
    <name evidence="3" type="ORF">FNT36_13885</name>
</gene>
<proteinExistence type="predicted"/>
<dbReference type="Gene3D" id="3.40.50.1820">
    <property type="entry name" value="alpha/beta hydrolase"/>
    <property type="match status" value="1"/>
</dbReference>
<dbReference type="PANTHER" id="PTHR43265:SF1">
    <property type="entry name" value="ESTERASE ESTD"/>
    <property type="match status" value="1"/>
</dbReference>
<keyword evidence="1" id="KW-0732">Signal</keyword>
<comment type="caution">
    <text evidence="3">The sequence shown here is derived from an EMBL/GenBank/DDBJ whole genome shotgun (WGS) entry which is preliminary data.</text>
</comment>
<keyword evidence="3" id="KW-0378">Hydrolase</keyword>
<evidence type="ECO:0000313" key="3">
    <source>
        <dbReference type="EMBL" id="TVT40561.1"/>
    </source>
</evidence>
<feature type="chain" id="PRO_5021917255" evidence="1">
    <location>
        <begin position="27"/>
        <end position="465"/>
    </location>
</feature>
<dbReference type="InterPro" id="IPR029058">
    <property type="entry name" value="AB_hydrolase_fold"/>
</dbReference>
<dbReference type="SUPFAM" id="SSF53474">
    <property type="entry name" value="alpha/beta-Hydrolases"/>
    <property type="match status" value="1"/>
</dbReference>
<dbReference type="EMBL" id="VMRJ01000003">
    <property type="protein sequence ID" value="TVT40561.1"/>
    <property type="molecule type" value="Genomic_DNA"/>
</dbReference>
<dbReference type="InterPro" id="IPR022742">
    <property type="entry name" value="Hydrolase_4"/>
</dbReference>
<feature type="signal peptide" evidence="1">
    <location>
        <begin position="1"/>
        <end position="26"/>
    </location>
</feature>
<dbReference type="Pfam" id="PF12146">
    <property type="entry name" value="Hydrolase_4"/>
    <property type="match status" value="1"/>
</dbReference>
<keyword evidence="4" id="KW-1185">Reference proteome</keyword>
<dbReference type="OrthoDB" id="3208682at2"/>
<reference evidence="3 4" key="1">
    <citation type="submission" date="2019-07" db="EMBL/GenBank/DDBJ databases">
        <title>Hymenobacter sp. straun FUR1 Genome sequencing and assembly.</title>
        <authorList>
            <person name="Chhetri G."/>
        </authorList>
    </citation>
    <scope>NUCLEOTIDE SEQUENCE [LARGE SCALE GENOMIC DNA]</scope>
    <source>
        <strain evidence="3 4">Fur1</strain>
    </source>
</reference>
<name>A0A558BVM3_9BACT</name>
<protein>
    <submittedName>
        <fullName evidence="3">Alpha/beta hydrolase</fullName>
    </submittedName>
</protein>
<organism evidence="3 4">
    <name type="scientific">Hymenobacter setariae</name>
    <dbReference type="NCBI Taxonomy" id="2594794"/>
    <lineage>
        <taxon>Bacteria</taxon>
        <taxon>Pseudomonadati</taxon>
        <taxon>Bacteroidota</taxon>
        <taxon>Cytophagia</taxon>
        <taxon>Cytophagales</taxon>
        <taxon>Hymenobacteraceae</taxon>
        <taxon>Hymenobacter</taxon>
    </lineage>
</organism>
<dbReference type="GO" id="GO:0052689">
    <property type="term" value="F:carboxylic ester hydrolase activity"/>
    <property type="evidence" value="ECO:0007669"/>
    <property type="project" value="TreeGrafter"/>
</dbReference>